<dbReference type="AlphaFoldDB" id="A0A848DPW0"/>
<keyword evidence="2" id="KW-0396">Initiation factor</keyword>
<evidence type="ECO:0000313" key="2">
    <source>
        <dbReference type="EMBL" id="NMH94476.1"/>
    </source>
</evidence>
<sequence>MTSNSTRPRRARRSDAGADRLQRLTEARDRLDAEQAERRKREDAALADYAAAAGEADAVITRRDAALADLDRQRQAVRDDAAAALAALEQRQTTVLAELHALGRRAEDLAALFDLPVKRVRALLREHRGRAATSGNAAPTAAVATAPVASAPVLESAPPASVAG</sequence>
<accession>A0A848DPW0</accession>
<comment type="caution">
    <text evidence="2">The sequence shown here is derived from an EMBL/GenBank/DDBJ whole genome shotgun (WGS) entry which is preliminary data.</text>
</comment>
<keyword evidence="3" id="KW-1185">Reference proteome</keyword>
<reference evidence="2 3" key="1">
    <citation type="submission" date="2020-04" db="EMBL/GenBank/DDBJ databases">
        <authorList>
            <person name="Klaysubun C."/>
            <person name="Duangmal K."/>
            <person name="Lipun K."/>
        </authorList>
    </citation>
    <scope>NUCLEOTIDE SEQUENCE [LARGE SCALE GENOMIC DNA]</scope>
    <source>
        <strain evidence="2 3">DSM 45300</strain>
    </source>
</reference>
<protein>
    <submittedName>
        <fullName evidence="2">Translation initiation factor IF-2</fullName>
    </submittedName>
</protein>
<dbReference type="EMBL" id="JAAXKZ010000113">
    <property type="protein sequence ID" value="NMH94476.1"/>
    <property type="molecule type" value="Genomic_DNA"/>
</dbReference>
<name>A0A848DPW0_9PSEU</name>
<proteinExistence type="predicted"/>
<gene>
    <name evidence="2" type="ORF">HF519_23440</name>
</gene>
<dbReference type="Proteomes" id="UP000586918">
    <property type="component" value="Unassembled WGS sequence"/>
</dbReference>
<keyword evidence="2" id="KW-0648">Protein biosynthesis</keyword>
<evidence type="ECO:0000313" key="3">
    <source>
        <dbReference type="Proteomes" id="UP000586918"/>
    </source>
</evidence>
<dbReference type="RefSeq" id="WP_169415162.1">
    <property type="nucleotide sequence ID" value="NZ_JAAXKZ010000113.1"/>
</dbReference>
<dbReference type="GO" id="GO:0003743">
    <property type="term" value="F:translation initiation factor activity"/>
    <property type="evidence" value="ECO:0007669"/>
    <property type="project" value="UniProtKB-KW"/>
</dbReference>
<feature type="region of interest" description="Disordered" evidence="1">
    <location>
        <begin position="1"/>
        <end position="43"/>
    </location>
</feature>
<evidence type="ECO:0000256" key="1">
    <source>
        <dbReference type="SAM" id="MobiDB-lite"/>
    </source>
</evidence>
<organism evidence="2 3">
    <name type="scientific">Pseudonocardia bannensis</name>
    <dbReference type="NCBI Taxonomy" id="630973"/>
    <lineage>
        <taxon>Bacteria</taxon>
        <taxon>Bacillati</taxon>
        <taxon>Actinomycetota</taxon>
        <taxon>Actinomycetes</taxon>
        <taxon>Pseudonocardiales</taxon>
        <taxon>Pseudonocardiaceae</taxon>
        <taxon>Pseudonocardia</taxon>
    </lineage>
</organism>
<feature type="compositionally biased region" description="Basic and acidic residues" evidence="1">
    <location>
        <begin position="13"/>
        <end position="43"/>
    </location>
</feature>